<reference evidence="2 3" key="1">
    <citation type="journal article" date="2017" name="Mol. Biol. Evol.">
        <title>The 4-celled Tetrabaena socialis nuclear genome reveals the essential components for genetic control of cell number at the origin of multicellularity in the volvocine lineage.</title>
        <authorList>
            <person name="Featherston J."/>
            <person name="Arakaki Y."/>
            <person name="Hanschen E.R."/>
            <person name="Ferris P.J."/>
            <person name="Michod R.E."/>
            <person name="Olson B.J.S.C."/>
            <person name="Nozaki H."/>
            <person name="Durand P.M."/>
        </authorList>
    </citation>
    <scope>NUCLEOTIDE SEQUENCE [LARGE SCALE GENOMIC DNA]</scope>
    <source>
        <strain evidence="2 3">NIES-571</strain>
    </source>
</reference>
<dbReference type="EMBL" id="PGGS01000737">
    <property type="protein sequence ID" value="PNH02021.1"/>
    <property type="molecule type" value="Genomic_DNA"/>
</dbReference>
<feature type="compositionally biased region" description="Low complexity" evidence="1">
    <location>
        <begin position="242"/>
        <end position="252"/>
    </location>
</feature>
<gene>
    <name evidence="2" type="ORF">TSOC_012017</name>
</gene>
<comment type="caution">
    <text evidence="2">The sequence shown here is derived from an EMBL/GenBank/DDBJ whole genome shotgun (WGS) entry which is preliminary data.</text>
</comment>
<protein>
    <submittedName>
        <fullName evidence="2">Uncharacterized protein</fullName>
    </submittedName>
</protein>
<evidence type="ECO:0000256" key="1">
    <source>
        <dbReference type="SAM" id="MobiDB-lite"/>
    </source>
</evidence>
<organism evidence="2 3">
    <name type="scientific">Tetrabaena socialis</name>
    <dbReference type="NCBI Taxonomy" id="47790"/>
    <lineage>
        <taxon>Eukaryota</taxon>
        <taxon>Viridiplantae</taxon>
        <taxon>Chlorophyta</taxon>
        <taxon>core chlorophytes</taxon>
        <taxon>Chlorophyceae</taxon>
        <taxon>CS clade</taxon>
        <taxon>Chlamydomonadales</taxon>
        <taxon>Tetrabaenaceae</taxon>
        <taxon>Tetrabaena</taxon>
    </lineage>
</organism>
<evidence type="ECO:0000313" key="3">
    <source>
        <dbReference type="Proteomes" id="UP000236333"/>
    </source>
</evidence>
<keyword evidence="3" id="KW-1185">Reference proteome</keyword>
<sequence length="252" mass="25032">MVSPLDEPVGREEGIQVLVGALAVGFPNVALRSAEALIAGCQRIEPRLSRELLLRAIRSGAAVGLGDAAPGGKPGASGSGPALAAVGAAERVLLTRQLFVALVAHAVSKAADAGAAGSSATATASFAFLAAAWAGLAEPVRQQFAAAMEPLVAHLAAEQLRLGRPLAERDVVEALAGITLPGPASTAQSVLEVLTVLPPEVHTATHAAMAAVRACEVAMGAGVLGAIKPIKGAKAPKEAKAPKAPKATKTAG</sequence>
<dbReference type="Proteomes" id="UP000236333">
    <property type="component" value="Unassembled WGS sequence"/>
</dbReference>
<feature type="region of interest" description="Disordered" evidence="1">
    <location>
        <begin position="233"/>
        <end position="252"/>
    </location>
</feature>
<proteinExistence type="predicted"/>
<evidence type="ECO:0000313" key="2">
    <source>
        <dbReference type="EMBL" id="PNH02021.1"/>
    </source>
</evidence>
<dbReference type="AlphaFoldDB" id="A0A2J7ZP30"/>
<name>A0A2J7ZP30_9CHLO</name>
<accession>A0A2J7ZP30</accession>